<organism evidence="1">
    <name type="scientific">marine metagenome</name>
    <dbReference type="NCBI Taxonomy" id="408172"/>
    <lineage>
        <taxon>unclassified sequences</taxon>
        <taxon>metagenomes</taxon>
        <taxon>ecological metagenomes</taxon>
    </lineage>
</organism>
<accession>A0A381VMX4</accession>
<sequence length="203" mass="23210">MFFGSLFSQDFQYPPEWNELFSDSGWTLITKKERIRVFEKPILASPIPAFRVELVTPASTEALLNVAWAVDLYPETLPSAYTTHSGYGRIFDESRRQGWQVIDIPFLAPRLYQFNHFRHHSRIDWVDTKFQLDIKLPGNLIVSPVSFGSWEVAGSDKSNSLIYRVCTDPGGLVPSWIVKRASRNYIPDMLLELEEAALNGVVE</sequence>
<reference evidence="1" key="1">
    <citation type="submission" date="2018-05" db="EMBL/GenBank/DDBJ databases">
        <authorList>
            <person name="Lanie J.A."/>
            <person name="Ng W.-L."/>
            <person name="Kazmierczak K.M."/>
            <person name="Andrzejewski T.M."/>
            <person name="Davidsen T.M."/>
            <person name="Wayne K.J."/>
            <person name="Tettelin H."/>
            <person name="Glass J.I."/>
            <person name="Rusch D."/>
            <person name="Podicherti R."/>
            <person name="Tsui H.-C.T."/>
            <person name="Winkler M.E."/>
        </authorList>
    </citation>
    <scope>NUCLEOTIDE SEQUENCE</scope>
</reference>
<gene>
    <name evidence="1" type="ORF">METZ01_LOCUS94486</name>
</gene>
<dbReference type="InterPro" id="IPR023393">
    <property type="entry name" value="START-like_dom_sf"/>
</dbReference>
<dbReference type="EMBL" id="UINC01009277">
    <property type="protein sequence ID" value="SVA41632.1"/>
    <property type="molecule type" value="Genomic_DNA"/>
</dbReference>
<proteinExistence type="predicted"/>
<evidence type="ECO:0000313" key="1">
    <source>
        <dbReference type="EMBL" id="SVA41632.1"/>
    </source>
</evidence>
<protein>
    <recommendedName>
        <fullName evidence="2">START domain-containing protein</fullName>
    </recommendedName>
</protein>
<evidence type="ECO:0008006" key="2">
    <source>
        <dbReference type="Google" id="ProtNLM"/>
    </source>
</evidence>
<dbReference type="AlphaFoldDB" id="A0A381VMX4"/>
<dbReference type="SUPFAM" id="SSF55961">
    <property type="entry name" value="Bet v1-like"/>
    <property type="match status" value="1"/>
</dbReference>
<dbReference type="Gene3D" id="3.30.530.20">
    <property type="match status" value="1"/>
</dbReference>
<name>A0A381VMX4_9ZZZZ</name>